<accession>G5ACI5</accession>
<proteinExistence type="predicted"/>
<sequence length="545" mass="60689">AGRMDLEARLRALREGKRLPAAAPAPPPPVAPAASFSWPEVPSSPVQSAVPVRQRVPVAVGSDYEPVRRASACFSAAPPVTIMSRSSSDDCEPPALFPTSVEPPRAAQPTPMSPEQGEVLRLTAAQLLGPDYEEAVRVAQYAIDSERRQMPHTAIDAYIRAGQTLIEIGRRQAAPHLQDIVKTKALALLQRAEGLSEWTNEVLAKDSSQQALAAAYHESQQNRDRSLTEKRELVTKMQQDNRDMKEKLNQLALLAKIRVRLKRVVSSRRARKAAEAKAKEEESEASGSSRGGFNDVTGEVDDYADEDGEHEGPNNVTGSSYKTYQHYRAPLVDVKGGSPREAQKIGLINELHERIGLPQLDHLRKFEPLAIDPTADKKQEELQSELEAAKQEADKLRAAVQEMEQCLRLAAQHSKQRSIKLEKQKAQEFAEVQSELDRVREELEIERRRSSMQSGPASWRSSVASDPGADEIEDTGVMQQLRSSLHKVFHGRDEQSTHVNGDRNRRASVQRTSYSHDSPRHTPKHKEQKSMAQYDVDDEEMEEDG</sequence>
<dbReference type="RefSeq" id="XP_009537823.1">
    <property type="nucleotide sequence ID" value="XM_009539528.1"/>
</dbReference>
<evidence type="ECO:0000313" key="3">
    <source>
        <dbReference type="Proteomes" id="UP000002640"/>
    </source>
</evidence>
<feature type="region of interest" description="Disordered" evidence="1">
    <location>
        <begin position="445"/>
        <end position="545"/>
    </location>
</feature>
<dbReference type="SUPFAM" id="SSF116846">
    <property type="entry name" value="MIT domain"/>
    <property type="match status" value="1"/>
</dbReference>
<feature type="compositionally biased region" description="Basic and acidic residues" evidence="1">
    <location>
        <begin position="490"/>
        <end position="505"/>
    </location>
</feature>
<evidence type="ECO:0000313" key="2">
    <source>
        <dbReference type="EMBL" id="EGZ07059.1"/>
    </source>
</evidence>
<dbReference type="KEGG" id="psoj:PHYSODRAFT_443321"/>
<keyword evidence="3" id="KW-1185">Reference proteome</keyword>
<feature type="compositionally biased region" description="Polar residues" evidence="1">
    <location>
        <begin position="451"/>
        <end position="464"/>
    </location>
</feature>
<organism evidence="2 3">
    <name type="scientific">Phytophthora sojae (strain P6497)</name>
    <name type="common">Soybean stem and root rot agent</name>
    <name type="synonym">Phytophthora megasperma f. sp. glycines</name>
    <dbReference type="NCBI Taxonomy" id="1094619"/>
    <lineage>
        <taxon>Eukaryota</taxon>
        <taxon>Sar</taxon>
        <taxon>Stramenopiles</taxon>
        <taxon>Oomycota</taxon>
        <taxon>Peronosporomycetes</taxon>
        <taxon>Peronosporales</taxon>
        <taxon>Peronosporaceae</taxon>
        <taxon>Phytophthora</taxon>
    </lineage>
</organism>
<dbReference type="SMR" id="G5ACI5"/>
<evidence type="ECO:0008006" key="4">
    <source>
        <dbReference type="Google" id="ProtNLM"/>
    </source>
</evidence>
<dbReference type="OMA" id="QRTSYSH"/>
<reference evidence="2 3" key="1">
    <citation type="journal article" date="2006" name="Science">
        <title>Phytophthora genome sequences uncover evolutionary origins and mechanisms of pathogenesis.</title>
        <authorList>
            <person name="Tyler B.M."/>
            <person name="Tripathy S."/>
            <person name="Zhang X."/>
            <person name="Dehal P."/>
            <person name="Jiang R.H."/>
            <person name="Aerts A."/>
            <person name="Arredondo F.D."/>
            <person name="Baxter L."/>
            <person name="Bensasson D."/>
            <person name="Beynon J.L."/>
            <person name="Chapman J."/>
            <person name="Damasceno C.M."/>
            <person name="Dorrance A.E."/>
            <person name="Dou D."/>
            <person name="Dickerman A.W."/>
            <person name="Dubchak I.L."/>
            <person name="Garbelotto M."/>
            <person name="Gijzen M."/>
            <person name="Gordon S.G."/>
            <person name="Govers F."/>
            <person name="Grunwald N.J."/>
            <person name="Huang W."/>
            <person name="Ivors K.L."/>
            <person name="Jones R.W."/>
            <person name="Kamoun S."/>
            <person name="Krampis K."/>
            <person name="Lamour K.H."/>
            <person name="Lee M.K."/>
            <person name="McDonald W.H."/>
            <person name="Medina M."/>
            <person name="Meijer H.J."/>
            <person name="Nordberg E.K."/>
            <person name="Maclean D.J."/>
            <person name="Ospina-Giraldo M.D."/>
            <person name="Morris P.F."/>
            <person name="Phuntumart V."/>
            <person name="Putnam N.H."/>
            <person name="Rash S."/>
            <person name="Rose J.K."/>
            <person name="Sakihama Y."/>
            <person name="Salamov A.A."/>
            <person name="Savidor A."/>
            <person name="Scheuring C.F."/>
            <person name="Smith B.M."/>
            <person name="Sobral B.W."/>
            <person name="Terry A."/>
            <person name="Torto-Alalibo T.A."/>
            <person name="Win J."/>
            <person name="Xu Z."/>
            <person name="Zhang H."/>
            <person name="Grigoriev I.V."/>
            <person name="Rokhsar D.S."/>
            <person name="Boore J.L."/>
        </authorList>
    </citation>
    <scope>NUCLEOTIDE SEQUENCE [LARGE SCALE GENOMIC DNA]</scope>
    <source>
        <strain evidence="2 3">P6497</strain>
    </source>
</reference>
<dbReference type="GeneID" id="20652719"/>
<dbReference type="InterPro" id="IPR036181">
    <property type="entry name" value="MIT_dom_sf"/>
</dbReference>
<gene>
    <name evidence="2" type="ORF">PHYSODRAFT_443321</name>
</gene>
<evidence type="ECO:0000256" key="1">
    <source>
        <dbReference type="SAM" id="MobiDB-lite"/>
    </source>
</evidence>
<feature type="compositionally biased region" description="Acidic residues" evidence="1">
    <location>
        <begin position="298"/>
        <end position="309"/>
    </location>
</feature>
<feature type="compositionally biased region" description="Polar residues" evidence="1">
    <location>
        <begin position="507"/>
        <end position="516"/>
    </location>
</feature>
<protein>
    <recommendedName>
        <fullName evidence="4">MIT domain-containing protein</fullName>
    </recommendedName>
</protein>
<feature type="region of interest" description="Disordered" evidence="1">
    <location>
        <begin position="16"/>
        <end position="48"/>
    </location>
</feature>
<dbReference type="Proteomes" id="UP000002640">
    <property type="component" value="Unassembled WGS sequence"/>
</dbReference>
<dbReference type="InParanoid" id="G5ACI5"/>
<feature type="non-terminal residue" evidence="2">
    <location>
        <position position="1"/>
    </location>
</feature>
<dbReference type="AlphaFoldDB" id="G5ACI5"/>
<name>G5ACI5_PHYSP</name>
<feature type="non-terminal residue" evidence="2">
    <location>
        <position position="545"/>
    </location>
</feature>
<dbReference type="Gene3D" id="1.20.58.80">
    <property type="entry name" value="Phosphotransferase system, lactose/cellobiose-type IIA subunit"/>
    <property type="match status" value="1"/>
</dbReference>
<feature type="compositionally biased region" description="Low complexity" evidence="1">
    <location>
        <begin position="39"/>
        <end position="48"/>
    </location>
</feature>
<feature type="compositionally biased region" description="Acidic residues" evidence="1">
    <location>
        <begin position="535"/>
        <end position="545"/>
    </location>
</feature>
<feature type="region of interest" description="Disordered" evidence="1">
    <location>
        <begin position="274"/>
        <end position="322"/>
    </location>
</feature>
<dbReference type="EMBL" id="JH159163">
    <property type="protein sequence ID" value="EGZ07059.1"/>
    <property type="molecule type" value="Genomic_DNA"/>
</dbReference>